<sequence length="282" mass="32795">MEHLIQYFETIPSAHRSLILVGGITFFWVLEGIVPLFTVRYKKWKHAVPNFFFTLTTIVINFFLAFLLLKTADWTVGNDFGILNWLPAMPLWLYVLLGVMLLDLIGAYLAHWVEHKVKPLWMVHLVHHSDHHVDTTTANRHHPLESFVRYLFTLLGVLLVGAPIGIIMLYQSLSVVLSQFNHANIKLPTKLDKYLSYIIVSPDMHKVHHHYVLPYTDSNYGNIFAIWDRLFGTYMYLDRESIVYGVDTFPDERENSSISRLLKQPFHKYRRPTTVGESKSAL</sequence>
<dbReference type="PANTHER" id="PTHR21624:SF1">
    <property type="entry name" value="ALKYLGLYCEROL MONOOXYGENASE"/>
    <property type="match status" value="1"/>
</dbReference>
<evidence type="ECO:0000256" key="7">
    <source>
        <dbReference type="SAM" id="Phobius"/>
    </source>
</evidence>
<keyword evidence="3 7" id="KW-1133">Transmembrane helix</keyword>
<name>A0A5B2TWP0_9FLAO</name>
<feature type="domain" description="Fatty acid hydroxylase" evidence="8">
    <location>
        <begin position="97"/>
        <end position="233"/>
    </location>
</feature>
<feature type="transmembrane region" description="Helical" evidence="7">
    <location>
        <begin position="150"/>
        <end position="170"/>
    </location>
</feature>
<comment type="subcellular location">
    <subcellularLocation>
        <location evidence="1">Endomembrane system</location>
        <topology evidence="1">Multi-pass membrane protein</topology>
    </subcellularLocation>
</comment>
<dbReference type="InterPro" id="IPR051689">
    <property type="entry name" value="Sterol_desaturase/TMEM195"/>
</dbReference>
<dbReference type="PANTHER" id="PTHR21624">
    <property type="entry name" value="STEROL DESATURASE-RELATED PROTEIN"/>
    <property type="match status" value="1"/>
</dbReference>
<keyword evidence="4" id="KW-0560">Oxidoreductase</keyword>
<protein>
    <submittedName>
        <fullName evidence="9">Sterol desaturase family protein</fullName>
    </submittedName>
</protein>
<gene>
    <name evidence="9" type="ORF">F0361_01840</name>
</gene>
<dbReference type="GO" id="GO:0016020">
    <property type="term" value="C:membrane"/>
    <property type="evidence" value="ECO:0007669"/>
    <property type="project" value="GOC"/>
</dbReference>
<keyword evidence="2 7" id="KW-0812">Transmembrane</keyword>
<keyword evidence="6 7" id="KW-0472">Membrane</keyword>
<accession>A0A5B2TWP0</accession>
<dbReference type="GO" id="GO:0008610">
    <property type="term" value="P:lipid biosynthetic process"/>
    <property type="evidence" value="ECO:0007669"/>
    <property type="project" value="InterPro"/>
</dbReference>
<evidence type="ECO:0000313" key="10">
    <source>
        <dbReference type="Proteomes" id="UP000323188"/>
    </source>
</evidence>
<keyword evidence="5" id="KW-0443">Lipid metabolism</keyword>
<evidence type="ECO:0000313" key="9">
    <source>
        <dbReference type="EMBL" id="KAA2218388.1"/>
    </source>
</evidence>
<feature type="transmembrane region" description="Helical" evidence="7">
    <location>
        <begin position="89"/>
        <end position="110"/>
    </location>
</feature>
<dbReference type="GO" id="GO:0050479">
    <property type="term" value="F:glyceryl-ether monooxygenase activity"/>
    <property type="evidence" value="ECO:0007669"/>
    <property type="project" value="TreeGrafter"/>
</dbReference>
<dbReference type="AlphaFoldDB" id="A0A5B2TWP0"/>
<feature type="transmembrane region" description="Helical" evidence="7">
    <location>
        <begin position="18"/>
        <end position="39"/>
    </location>
</feature>
<dbReference type="RefSeq" id="WP_154916998.1">
    <property type="nucleotide sequence ID" value="NZ_VUOE01000001.1"/>
</dbReference>
<dbReference type="Pfam" id="PF04116">
    <property type="entry name" value="FA_hydroxylase"/>
    <property type="match status" value="1"/>
</dbReference>
<evidence type="ECO:0000256" key="4">
    <source>
        <dbReference type="ARBA" id="ARBA00023002"/>
    </source>
</evidence>
<feature type="transmembrane region" description="Helical" evidence="7">
    <location>
        <begin position="51"/>
        <end position="69"/>
    </location>
</feature>
<dbReference type="InterPro" id="IPR006694">
    <property type="entry name" value="Fatty_acid_hydroxylase"/>
</dbReference>
<evidence type="ECO:0000256" key="6">
    <source>
        <dbReference type="ARBA" id="ARBA00023136"/>
    </source>
</evidence>
<evidence type="ECO:0000256" key="2">
    <source>
        <dbReference type="ARBA" id="ARBA00022692"/>
    </source>
</evidence>
<dbReference type="GO" id="GO:0006643">
    <property type="term" value="P:membrane lipid metabolic process"/>
    <property type="evidence" value="ECO:0007669"/>
    <property type="project" value="TreeGrafter"/>
</dbReference>
<evidence type="ECO:0000256" key="1">
    <source>
        <dbReference type="ARBA" id="ARBA00004127"/>
    </source>
</evidence>
<organism evidence="9 10">
    <name type="scientific">Maribacter flavus</name>
    <dbReference type="NCBI Taxonomy" id="1658664"/>
    <lineage>
        <taxon>Bacteria</taxon>
        <taxon>Pseudomonadati</taxon>
        <taxon>Bacteroidota</taxon>
        <taxon>Flavobacteriia</taxon>
        <taxon>Flavobacteriales</taxon>
        <taxon>Flavobacteriaceae</taxon>
        <taxon>Maribacter</taxon>
    </lineage>
</organism>
<dbReference type="GO" id="GO:0012505">
    <property type="term" value="C:endomembrane system"/>
    <property type="evidence" value="ECO:0007669"/>
    <property type="project" value="UniProtKB-SubCell"/>
</dbReference>
<dbReference type="Proteomes" id="UP000323188">
    <property type="component" value="Unassembled WGS sequence"/>
</dbReference>
<reference evidence="9 10" key="1">
    <citation type="submission" date="2019-09" db="EMBL/GenBank/DDBJ databases">
        <authorList>
            <person name="Khan S.A."/>
            <person name="Jeon C.O."/>
            <person name="Chun B.H."/>
            <person name="Jeong S.E."/>
        </authorList>
    </citation>
    <scope>NUCLEOTIDE SEQUENCE [LARGE SCALE GENOMIC DNA]</scope>
    <source>
        <strain evidence="9 10">KCTC 42508</strain>
    </source>
</reference>
<proteinExistence type="predicted"/>
<dbReference type="GO" id="GO:0005506">
    <property type="term" value="F:iron ion binding"/>
    <property type="evidence" value="ECO:0007669"/>
    <property type="project" value="InterPro"/>
</dbReference>
<dbReference type="EMBL" id="VUOE01000001">
    <property type="protein sequence ID" value="KAA2218388.1"/>
    <property type="molecule type" value="Genomic_DNA"/>
</dbReference>
<comment type="caution">
    <text evidence="9">The sequence shown here is derived from an EMBL/GenBank/DDBJ whole genome shotgun (WGS) entry which is preliminary data.</text>
</comment>
<evidence type="ECO:0000256" key="5">
    <source>
        <dbReference type="ARBA" id="ARBA00023098"/>
    </source>
</evidence>
<evidence type="ECO:0000256" key="3">
    <source>
        <dbReference type="ARBA" id="ARBA00022989"/>
    </source>
</evidence>
<evidence type="ECO:0000259" key="8">
    <source>
        <dbReference type="Pfam" id="PF04116"/>
    </source>
</evidence>